<protein>
    <recommendedName>
        <fullName evidence="4">Short-chain dehydrogenase</fullName>
    </recommendedName>
</protein>
<dbReference type="GO" id="GO:0050664">
    <property type="term" value="F:oxidoreductase activity, acting on NAD(P)H, oxygen as acceptor"/>
    <property type="evidence" value="ECO:0007669"/>
    <property type="project" value="TreeGrafter"/>
</dbReference>
<dbReference type="AlphaFoldDB" id="A0A381QNX4"/>
<dbReference type="CDD" id="cd05233">
    <property type="entry name" value="SDR_c"/>
    <property type="match status" value="1"/>
</dbReference>
<keyword evidence="2" id="KW-0560">Oxidoreductase</keyword>
<dbReference type="PRINTS" id="PR00080">
    <property type="entry name" value="SDRFAMILY"/>
</dbReference>
<comment type="similarity">
    <text evidence="1">Belongs to the short-chain dehydrogenases/reductases (SDR) family.</text>
</comment>
<organism evidence="3">
    <name type="scientific">marine metagenome</name>
    <dbReference type="NCBI Taxonomy" id="408172"/>
    <lineage>
        <taxon>unclassified sequences</taxon>
        <taxon>metagenomes</taxon>
        <taxon>ecological metagenomes</taxon>
    </lineage>
</organism>
<proteinExistence type="inferred from homology"/>
<dbReference type="PRINTS" id="PR00081">
    <property type="entry name" value="GDHRDH"/>
</dbReference>
<feature type="non-terminal residue" evidence="3">
    <location>
        <position position="1"/>
    </location>
</feature>
<dbReference type="Gene3D" id="3.40.50.720">
    <property type="entry name" value="NAD(P)-binding Rossmann-like Domain"/>
    <property type="match status" value="1"/>
</dbReference>
<evidence type="ECO:0000256" key="2">
    <source>
        <dbReference type="ARBA" id="ARBA00023002"/>
    </source>
</evidence>
<accession>A0A381QNX4</accession>
<evidence type="ECO:0000313" key="3">
    <source>
        <dbReference type="EMBL" id="SUZ81086.1"/>
    </source>
</evidence>
<dbReference type="PANTHER" id="PTHR43008:SF7">
    <property type="entry name" value="SHORT CHAIN DEHYDROGENASE_REDUCTASE (AFU_ORTHOLOGUE AFUA_2G00830)"/>
    <property type="match status" value="1"/>
</dbReference>
<dbReference type="InterPro" id="IPR002347">
    <property type="entry name" value="SDR_fam"/>
</dbReference>
<dbReference type="EMBL" id="UINC01001453">
    <property type="protein sequence ID" value="SUZ81086.1"/>
    <property type="molecule type" value="Genomic_DNA"/>
</dbReference>
<dbReference type="InterPro" id="IPR036291">
    <property type="entry name" value="NAD(P)-bd_dom_sf"/>
</dbReference>
<name>A0A381QNX4_9ZZZZ</name>
<dbReference type="PANTHER" id="PTHR43008">
    <property type="entry name" value="BENZIL REDUCTASE"/>
    <property type="match status" value="1"/>
</dbReference>
<gene>
    <name evidence="3" type="ORF">METZ01_LOCUS33940</name>
</gene>
<dbReference type="Pfam" id="PF00106">
    <property type="entry name" value="adh_short"/>
    <property type="match status" value="1"/>
</dbReference>
<sequence>VPLEVAGSVAVVTGGANGIGKGIVRALLEADATVVIADIEQDVMDTTVAVLSASFPGRVSGILADVSDADSVESLADQVFTVHGRCTLLYNNAGVGSGGGGRIWTHEPNDWRWCYGVNVFGTANGIMAFVPRMLASGEPGHVVNTSSGDGGFAPVPSAGLYASSKAAVSCMTETLDHQLRAESEAMGASVFYPSGGLMDTGLFTSQRNRPAELERVRGGTGRKSMSFVEMKDLLAKAGRDVTVADLDELGRFVVGCTARRQFIIGRKLDDIVGLLHQRADAIGRFEVPPHHQIGL</sequence>
<evidence type="ECO:0008006" key="4">
    <source>
        <dbReference type="Google" id="ProtNLM"/>
    </source>
</evidence>
<evidence type="ECO:0000256" key="1">
    <source>
        <dbReference type="ARBA" id="ARBA00006484"/>
    </source>
</evidence>
<reference evidence="3" key="1">
    <citation type="submission" date="2018-05" db="EMBL/GenBank/DDBJ databases">
        <authorList>
            <person name="Lanie J.A."/>
            <person name="Ng W.-L."/>
            <person name="Kazmierczak K.M."/>
            <person name="Andrzejewski T.M."/>
            <person name="Davidsen T.M."/>
            <person name="Wayne K.J."/>
            <person name="Tettelin H."/>
            <person name="Glass J.I."/>
            <person name="Rusch D."/>
            <person name="Podicherti R."/>
            <person name="Tsui H.-C.T."/>
            <person name="Winkler M.E."/>
        </authorList>
    </citation>
    <scope>NUCLEOTIDE SEQUENCE</scope>
</reference>
<dbReference type="SUPFAM" id="SSF51735">
    <property type="entry name" value="NAD(P)-binding Rossmann-fold domains"/>
    <property type="match status" value="1"/>
</dbReference>